<dbReference type="Proteomes" id="UP000269505">
    <property type="component" value="Unassembled WGS sequence"/>
</dbReference>
<protein>
    <submittedName>
        <fullName evidence="4">Alkaline phosphatase</fullName>
    </submittedName>
</protein>
<dbReference type="GO" id="GO:0004035">
    <property type="term" value="F:alkaline phosphatase activity"/>
    <property type="evidence" value="ECO:0007669"/>
    <property type="project" value="TreeGrafter"/>
</dbReference>
<evidence type="ECO:0000256" key="3">
    <source>
        <dbReference type="SAM" id="MobiDB-lite"/>
    </source>
</evidence>
<evidence type="ECO:0000313" key="5">
    <source>
        <dbReference type="Proteomes" id="UP000269505"/>
    </source>
</evidence>
<dbReference type="InterPro" id="IPR017850">
    <property type="entry name" value="Alkaline_phosphatase_core_sf"/>
</dbReference>
<keyword evidence="2" id="KW-0862">Zinc</keyword>
<dbReference type="RefSeq" id="WP_208639093.1">
    <property type="nucleotide sequence ID" value="NZ_RCVN01000049.1"/>
</dbReference>
<sequence>AHPNDATGVMSEMEDFEESYKEAIEFAKKDKNTLVVTTGDHATGGLTMGTKGKQSFHPEAIKEMNHSARHMEEEILKGENIDKVIKEGYGFKLKELEIEKIKKAAQEMKSDEDEDYKEQNPLEKALTEPVNERSNTGWTSDSHVGHDTNIYGYGVNKEMFEGAMDNTIFNQNLFKQYK</sequence>
<feature type="binding site" evidence="2">
    <location>
        <position position="2"/>
    </location>
    <ligand>
        <name>Zn(2+)</name>
        <dbReference type="ChEBI" id="CHEBI:29105"/>
        <label>2</label>
    </ligand>
</feature>
<comment type="cofactor">
    <cofactor evidence="2">
        <name>Zn(2+)</name>
        <dbReference type="ChEBI" id="CHEBI:29105"/>
    </cofactor>
    <text evidence="2">Binds 2 Zn(2+) ions.</text>
</comment>
<feature type="binding site" evidence="2">
    <location>
        <position position="40"/>
    </location>
    <ligand>
        <name>Zn(2+)</name>
        <dbReference type="ChEBI" id="CHEBI:29105"/>
        <label>2</label>
    </ligand>
</feature>
<organism evidence="4 5">
    <name type="scientific">Staphylococcus pseudoxylosus</name>
    <dbReference type="NCBI Taxonomy" id="2282419"/>
    <lineage>
        <taxon>Bacteria</taxon>
        <taxon>Bacillati</taxon>
        <taxon>Bacillota</taxon>
        <taxon>Bacilli</taxon>
        <taxon>Bacillales</taxon>
        <taxon>Staphylococcaceae</taxon>
        <taxon>Staphylococcus</taxon>
    </lineage>
</organism>
<dbReference type="InterPro" id="IPR001952">
    <property type="entry name" value="Alkaline_phosphatase"/>
</dbReference>
<dbReference type="PANTHER" id="PTHR11596:SF5">
    <property type="entry name" value="ALKALINE PHOSPHATASE"/>
    <property type="match status" value="1"/>
</dbReference>
<dbReference type="AlphaFoldDB" id="A0AAQ0MEW6"/>
<feature type="region of interest" description="Disordered" evidence="3">
    <location>
        <begin position="107"/>
        <end position="141"/>
    </location>
</feature>
<dbReference type="Pfam" id="PF00245">
    <property type="entry name" value="Alk_phosphatase"/>
    <property type="match status" value="1"/>
</dbReference>
<gene>
    <name evidence="4" type="ORF">D9V42_14730</name>
</gene>
<evidence type="ECO:0000256" key="2">
    <source>
        <dbReference type="PIRSR" id="PIRSR601952-2"/>
    </source>
</evidence>
<proteinExistence type="predicted"/>
<evidence type="ECO:0000256" key="1">
    <source>
        <dbReference type="ARBA" id="ARBA00022553"/>
    </source>
</evidence>
<accession>A0AAQ0MEW6</accession>
<reference evidence="4 5" key="1">
    <citation type="submission" date="2018-10" db="EMBL/GenBank/DDBJ databases">
        <title>Staphylococcus pseudoxylosus sp. nov., isolated from bovine mastitis.</title>
        <authorList>
            <person name="Macfadyen A.C."/>
            <person name="Leroy S."/>
            <person name="Harrison E.M."/>
            <person name="Parkhill J."/>
            <person name="Holmes M.A."/>
            <person name="Paterson G.K."/>
        </authorList>
    </citation>
    <scope>NUCLEOTIDE SEQUENCE [LARGE SCALE GENOMIC DNA]</scope>
    <source>
        <strain evidence="4 5">S04009</strain>
    </source>
</reference>
<keyword evidence="2" id="KW-0479">Metal-binding</keyword>
<feature type="binding site" evidence="2">
    <location>
        <position position="143"/>
    </location>
    <ligand>
        <name>Zn(2+)</name>
        <dbReference type="ChEBI" id="CHEBI:29105"/>
        <label>2</label>
    </ligand>
</feature>
<name>A0AAQ0MEW6_9STAP</name>
<dbReference type="SUPFAM" id="SSF53649">
    <property type="entry name" value="Alkaline phosphatase-like"/>
    <property type="match status" value="1"/>
</dbReference>
<dbReference type="Gene3D" id="1.10.60.40">
    <property type="match status" value="1"/>
</dbReference>
<dbReference type="GO" id="GO:0046872">
    <property type="term" value="F:metal ion binding"/>
    <property type="evidence" value="ECO:0007669"/>
    <property type="project" value="UniProtKB-KW"/>
</dbReference>
<keyword evidence="5" id="KW-1185">Reference proteome</keyword>
<comment type="caution">
    <text evidence="4">The sequence shown here is derived from an EMBL/GenBank/DDBJ whole genome shotgun (WGS) entry which is preliminary data.</text>
</comment>
<dbReference type="PANTHER" id="PTHR11596">
    <property type="entry name" value="ALKALINE PHOSPHATASE"/>
    <property type="match status" value="1"/>
</dbReference>
<keyword evidence="1" id="KW-0597">Phosphoprotein</keyword>
<feature type="binding site" evidence="2">
    <location>
        <position position="41"/>
    </location>
    <ligand>
        <name>Zn(2+)</name>
        <dbReference type="ChEBI" id="CHEBI:29105"/>
        <label>2</label>
    </ligand>
</feature>
<feature type="compositionally biased region" description="Polar residues" evidence="3">
    <location>
        <begin position="132"/>
        <end position="141"/>
    </location>
</feature>
<evidence type="ECO:0000313" key="4">
    <source>
        <dbReference type="EMBL" id="RMI83771.1"/>
    </source>
</evidence>
<feature type="non-terminal residue" evidence="4">
    <location>
        <position position="1"/>
    </location>
</feature>
<dbReference type="EMBL" id="RCVN01000049">
    <property type="protein sequence ID" value="RMI83771.1"/>
    <property type="molecule type" value="Genomic_DNA"/>
</dbReference>